<feature type="compositionally biased region" description="Polar residues" evidence="1">
    <location>
        <begin position="455"/>
        <end position="465"/>
    </location>
</feature>
<feature type="compositionally biased region" description="Acidic residues" evidence="1">
    <location>
        <begin position="531"/>
        <end position="543"/>
    </location>
</feature>
<sequence>MIKRFPSRNHRSKGIKVKHVLQIILLLGVCFWLIYQVKHNHDKKKEFDKKDTKLPVSKQTDQILKLGRRDLHPGKNEESRNEKHEEEEEDEHIEEDEENKHDHEEQEDVNKHETEEHEDNKHEGREQGGEENKHGAEEQEEDENKNEDVEDEGREGRGGGDDEIDENDQVKSEVDTTDRDDEFLDEEKEKEEEVGEKENENEDEEKDGLVENHNNHEAREENYKGDDASSAVAHDTHATNTETETLGLENSDVNAEMNITKPENEFTYSDESVRKQNDSDLKVSEGNVIDGISSNATAEETGNNILSNPVDDSSYLNKTATTNSYSHLESSSNLTVVTTEASNNVTRTGNDTSSSSEQNKTVTLSESDQAQNTTTNTTIPGDVKNVQTEGLEQSGNRISEENLLNIDSMVSVKTENGGAAIGESSNLVASNVTENTSINERSESDISESDKFRGNTETNETQNVDVTEDEIFKRDTQTGETDETSDSSSANETLDSAEQDAIDSSDTHTHEDVTDGRTDLDTLPEIRNEGDDSDETVADFLEC</sequence>
<dbReference type="AlphaFoldDB" id="A0A371GHY7"/>
<evidence type="ECO:0000313" key="4">
    <source>
        <dbReference type="Proteomes" id="UP000257109"/>
    </source>
</evidence>
<proteinExistence type="predicted"/>
<feature type="compositionally biased region" description="Basic and acidic residues" evidence="1">
    <location>
        <begin position="67"/>
        <end position="84"/>
    </location>
</feature>
<feature type="compositionally biased region" description="Acidic residues" evidence="1">
    <location>
        <begin position="85"/>
        <end position="97"/>
    </location>
</feature>
<dbReference type="STRING" id="157652.A0A371GHY7"/>
<dbReference type="PANTHER" id="PTHR33700:SF29">
    <property type="entry name" value="PROTEIN, PUTATIVE-RELATED"/>
    <property type="match status" value="1"/>
</dbReference>
<feature type="region of interest" description="Disordered" evidence="1">
    <location>
        <begin position="342"/>
        <end position="386"/>
    </location>
</feature>
<dbReference type="EMBL" id="QJKJ01005468">
    <property type="protein sequence ID" value="RDX90177.1"/>
    <property type="molecule type" value="Genomic_DNA"/>
</dbReference>
<evidence type="ECO:0008006" key="5">
    <source>
        <dbReference type="Google" id="ProtNLM"/>
    </source>
</evidence>
<organism evidence="3 4">
    <name type="scientific">Mucuna pruriens</name>
    <name type="common">Velvet bean</name>
    <name type="synonym">Dolichos pruriens</name>
    <dbReference type="NCBI Taxonomy" id="157652"/>
    <lineage>
        <taxon>Eukaryota</taxon>
        <taxon>Viridiplantae</taxon>
        <taxon>Streptophyta</taxon>
        <taxon>Embryophyta</taxon>
        <taxon>Tracheophyta</taxon>
        <taxon>Spermatophyta</taxon>
        <taxon>Magnoliopsida</taxon>
        <taxon>eudicotyledons</taxon>
        <taxon>Gunneridae</taxon>
        <taxon>Pentapetalae</taxon>
        <taxon>rosids</taxon>
        <taxon>fabids</taxon>
        <taxon>Fabales</taxon>
        <taxon>Fabaceae</taxon>
        <taxon>Papilionoideae</taxon>
        <taxon>50 kb inversion clade</taxon>
        <taxon>NPAAA clade</taxon>
        <taxon>indigoferoid/millettioid clade</taxon>
        <taxon>Phaseoleae</taxon>
        <taxon>Mucuna</taxon>
    </lineage>
</organism>
<keyword evidence="2" id="KW-0812">Transmembrane</keyword>
<gene>
    <name evidence="3" type="ORF">CR513_27989</name>
</gene>
<feature type="compositionally biased region" description="Acidic residues" evidence="1">
    <location>
        <begin position="138"/>
        <end position="153"/>
    </location>
</feature>
<keyword evidence="2" id="KW-0472">Membrane</keyword>
<accession>A0A371GHY7</accession>
<feature type="non-terminal residue" evidence="3">
    <location>
        <position position="1"/>
    </location>
</feature>
<feature type="compositionally biased region" description="Basic and acidic residues" evidence="1">
    <location>
        <begin position="440"/>
        <end position="454"/>
    </location>
</feature>
<protein>
    <recommendedName>
        <fullName evidence="5">Myb-like protein X</fullName>
    </recommendedName>
</protein>
<dbReference type="OrthoDB" id="1306415at2759"/>
<feature type="compositionally biased region" description="Basic and acidic residues" evidence="1">
    <location>
        <begin position="43"/>
        <end position="53"/>
    </location>
</feature>
<feature type="compositionally biased region" description="Basic and acidic residues" evidence="1">
    <location>
        <begin position="271"/>
        <end position="280"/>
    </location>
</feature>
<dbReference type="Proteomes" id="UP000257109">
    <property type="component" value="Unassembled WGS sequence"/>
</dbReference>
<feature type="region of interest" description="Disordered" evidence="1">
    <location>
        <begin position="42"/>
        <end position="280"/>
    </location>
</feature>
<comment type="caution">
    <text evidence="3">The sequence shown here is derived from an EMBL/GenBank/DDBJ whole genome shotgun (WGS) entry which is preliminary data.</text>
</comment>
<keyword evidence="4" id="KW-1185">Reference proteome</keyword>
<feature type="region of interest" description="Disordered" evidence="1">
    <location>
        <begin position="434"/>
        <end position="543"/>
    </location>
</feature>
<keyword evidence="2" id="KW-1133">Transmembrane helix</keyword>
<feature type="transmembrane region" description="Helical" evidence="2">
    <location>
        <begin position="20"/>
        <end position="37"/>
    </location>
</feature>
<feature type="compositionally biased region" description="Acidic residues" evidence="1">
    <location>
        <begin position="178"/>
        <end position="206"/>
    </location>
</feature>
<feature type="compositionally biased region" description="Basic and acidic residues" evidence="1">
    <location>
        <begin position="98"/>
        <end position="137"/>
    </location>
</feature>
<feature type="region of interest" description="Disordered" evidence="1">
    <location>
        <begin position="293"/>
        <end position="314"/>
    </location>
</feature>
<dbReference type="PANTHER" id="PTHR33700">
    <property type="entry name" value="MYB-LIKE PROTEIN X"/>
    <property type="match status" value="1"/>
</dbReference>
<evidence type="ECO:0000256" key="1">
    <source>
        <dbReference type="SAM" id="MobiDB-lite"/>
    </source>
</evidence>
<feature type="compositionally biased region" description="Basic and acidic residues" evidence="1">
    <location>
        <begin position="505"/>
        <end position="530"/>
    </location>
</feature>
<evidence type="ECO:0000313" key="3">
    <source>
        <dbReference type="EMBL" id="RDX90177.1"/>
    </source>
</evidence>
<reference evidence="3" key="1">
    <citation type="submission" date="2018-05" db="EMBL/GenBank/DDBJ databases">
        <title>Draft genome of Mucuna pruriens seed.</title>
        <authorList>
            <person name="Nnadi N.E."/>
            <person name="Vos R."/>
            <person name="Hasami M.H."/>
            <person name="Devisetty U.K."/>
            <person name="Aguiy J.C."/>
        </authorList>
    </citation>
    <scope>NUCLEOTIDE SEQUENCE [LARGE SCALE GENOMIC DNA]</scope>
    <source>
        <strain evidence="3">JCA_2017</strain>
    </source>
</reference>
<feature type="compositionally biased region" description="Basic and acidic residues" evidence="1">
    <location>
        <begin position="168"/>
        <end position="177"/>
    </location>
</feature>
<name>A0A371GHY7_MUCPR</name>
<feature type="compositionally biased region" description="Basic and acidic residues" evidence="1">
    <location>
        <begin position="207"/>
        <end position="227"/>
    </location>
</feature>
<evidence type="ECO:0000256" key="2">
    <source>
        <dbReference type="SAM" id="Phobius"/>
    </source>
</evidence>
<feature type="compositionally biased region" description="Low complexity" evidence="1">
    <location>
        <begin position="239"/>
        <end position="250"/>
    </location>
</feature>